<dbReference type="RefSeq" id="WP_012216340.1">
    <property type="nucleotide sequence ID" value="NC_010086.1"/>
</dbReference>
<dbReference type="SUPFAM" id="SSF50118">
    <property type="entry name" value="Cell growth inhibitor/plasmid maintenance toxic component"/>
    <property type="match status" value="1"/>
</dbReference>
<gene>
    <name evidence="1" type="ordered locus">BMULJ_05150</name>
</gene>
<dbReference type="eggNOG" id="COG2337">
    <property type="taxonomic scope" value="Bacteria"/>
</dbReference>
<dbReference type="EMBL" id="AP009386">
    <property type="protein sequence ID" value="BAG46989.1"/>
    <property type="molecule type" value="Genomic_DNA"/>
</dbReference>
<dbReference type="KEGG" id="bmj:BMULJ_05150"/>
<keyword evidence="2" id="KW-1185">Reference proteome</keyword>
<dbReference type="Pfam" id="PF02452">
    <property type="entry name" value="PemK_toxin"/>
    <property type="match status" value="1"/>
</dbReference>
<dbReference type="GO" id="GO:0016075">
    <property type="term" value="P:rRNA catabolic process"/>
    <property type="evidence" value="ECO:0007669"/>
    <property type="project" value="TreeGrafter"/>
</dbReference>
<dbReference type="STRING" id="395019.BMULJ_05150"/>
<proteinExistence type="predicted"/>
<sequence>MVKRVKFERGDIVRVSPNPTLGREQQGDFRPALVLSPAAFNALGVALVAPITQGGEFARFAGFAVPLSGAGTETQGVALVNMIRMLDLEARGARKVERAPVEVVEDALARLQTIIE</sequence>
<accession>A0A0H3KX85</accession>
<dbReference type="InterPro" id="IPR011067">
    <property type="entry name" value="Plasmid_toxin/cell-grow_inhib"/>
</dbReference>
<evidence type="ECO:0000313" key="1">
    <source>
        <dbReference type="EMBL" id="BAG46989.1"/>
    </source>
</evidence>
<dbReference type="PANTHER" id="PTHR33988">
    <property type="entry name" value="ENDORIBONUCLEASE MAZF-RELATED"/>
    <property type="match status" value="1"/>
</dbReference>
<dbReference type="GO" id="GO:0004521">
    <property type="term" value="F:RNA endonuclease activity"/>
    <property type="evidence" value="ECO:0007669"/>
    <property type="project" value="TreeGrafter"/>
</dbReference>
<reference evidence="1 2" key="1">
    <citation type="submission" date="2007-04" db="EMBL/GenBank/DDBJ databases">
        <title>Complete genome sequence of Burkholderia multivorans ATCC 17616.</title>
        <authorList>
            <person name="Ohtsubo Y."/>
            <person name="Yamashita A."/>
            <person name="Kurokawa K."/>
            <person name="Takami H."/>
            <person name="Yuhara S."/>
            <person name="Nishiyama E."/>
            <person name="Endo R."/>
            <person name="Miyazaki R."/>
            <person name="Ono A."/>
            <person name="Yano K."/>
            <person name="Ito M."/>
            <person name="Sota M."/>
            <person name="Yuji N."/>
            <person name="Hattori M."/>
            <person name="Tsuda M."/>
        </authorList>
    </citation>
    <scope>NUCLEOTIDE SEQUENCE [LARGE SCALE GENOMIC DNA]</scope>
    <source>
        <strain evidence="2">ATCC 17616 / 249</strain>
    </source>
</reference>
<organism evidence="1 2">
    <name type="scientific">Burkholderia multivorans (strain ATCC 17616 / 249)</name>
    <dbReference type="NCBI Taxonomy" id="395019"/>
    <lineage>
        <taxon>Bacteria</taxon>
        <taxon>Pseudomonadati</taxon>
        <taxon>Pseudomonadota</taxon>
        <taxon>Betaproteobacteria</taxon>
        <taxon>Burkholderiales</taxon>
        <taxon>Burkholderiaceae</taxon>
        <taxon>Burkholderia</taxon>
        <taxon>Burkholderia cepacia complex</taxon>
    </lineage>
</organism>
<dbReference type="Gene3D" id="2.30.30.110">
    <property type="match status" value="1"/>
</dbReference>
<dbReference type="PANTHER" id="PTHR33988:SF3">
    <property type="entry name" value="ENDORIBONUCLEASE TOXIN CHPB-RELATED"/>
    <property type="match status" value="1"/>
</dbReference>
<dbReference type="KEGG" id="bmu:Bmul_3376"/>
<evidence type="ECO:0000313" key="2">
    <source>
        <dbReference type="Proteomes" id="UP000008815"/>
    </source>
</evidence>
<protein>
    <submittedName>
        <fullName evidence="1">Growth inhibitor PemK-like protein</fullName>
    </submittedName>
</protein>
<dbReference type="GO" id="GO:0006402">
    <property type="term" value="P:mRNA catabolic process"/>
    <property type="evidence" value="ECO:0007669"/>
    <property type="project" value="TreeGrafter"/>
</dbReference>
<dbReference type="Proteomes" id="UP000008815">
    <property type="component" value="Chromosome 2"/>
</dbReference>
<dbReference type="HOGENOM" id="CLU_121823_2_1_4"/>
<dbReference type="AlphaFoldDB" id="A0A0H3KX85"/>
<name>A0A0H3KX85_BURM1</name>
<dbReference type="GO" id="GO:0003677">
    <property type="term" value="F:DNA binding"/>
    <property type="evidence" value="ECO:0007669"/>
    <property type="project" value="InterPro"/>
</dbReference>
<dbReference type="InterPro" id="IPR003477">
    <property type="entry name" value="PemK-like"/>
</dbReference>
<dbReference type="NCBIfam" id="NF007320">
    <property type="entry name" value="PRK09812.1"/>
    <property type="match status" value="1"/>
</dbReference>